<feature type="compositionally biased region" description="Basic and acidic residues" evidence="1">
    <location>
        <begin position="1"/>
        <end position="16"/>
    </location>
</feature>
<dbReference type="Proteomes" id="UP001418222">
    <property type="component" value="Unassembled WGS sequence"/>
</dbReference>
<evidence type="ECO:0000256" key="1">
    <source>
        <dbReference type="SAM" id="MobiDB-lite"/>
    </source>
</evidence>
<gene>
    <name evidence="2" type="ORF">KSP39_PZI020432</name>
</gene>
<organism evidence="2 3">
    <name type="scientific">Platanthera zijinensis</name>
    <dbReference type="NCBI Taxonomy" id="2320716"/>
    <lineage>
        <taxon>Eukaryota</taxon>
        <taxon>Viridiplantae</taxon>
        <taxon>Streptophyta</taxon>
        <taxon>Embryophyta</taxon>
        <taxon>Tracheophyta</taxon>
        <taxon>Spermatophyta</taxon>
        <taxon>Magnoliopsida</taxon>
        <taxon>Liliopsida</taxon>
        <taxon>Asparagales</taxon>
        <taxon>Orchidaceae</taxon>
        <taxon>Orchidoideae</taxon>
        <taxon>Orchideae</taxon>
        <taxon>Orchidinae</taxon>
        <taxon>Platanthera</taxon>
    </lineage>
</organism>
<keyword evidence="3" id="KW-1185">Reference proteome</keyword>
<dbReference type="EMBL" id="JBBWWQ010000018">
    <property type="protein sequence ID" value="KAK8921748.1"/>
    <property type="molecule type" value="Genomic_DNA"/>
</dbReference>
<comment type="caution">
    <text evidence="2">The sequence shown here is derived from an EMBL/GenBank/DDBJ whole genome shotgun (WGS) entry which is preliminary data.</text>
</comment>
<feature type="region of interest" description="Disordered" evidence="1">
    <location>
        <begin position="1"/>
        <end position="29"/>
    </location>
</feature>
<protein>
    <submittedName>
        <fullName evidence="2">Uncharacterized protein</fullName>
    </submittedName>
</protein>
<dbReference type="AlphaFoldDB" id="A0AAP0B0B1"/>
<accession>A0AAP0B0B1</accession>
<feature type="compositionally biased region" description="Acidic residues" evidence="1">
    <location>
        <begin position="17"/>
        <end position="28"/>
    </location>
</feature>
<sequence length="105" mass="12187">MCGETGRGETRERVFGEDMDEGGGEDDAGCERFMTEKKRSFSGRRMGRCGREWGGARRRTRRRDCTTARDLRASDCLASSRASSYWWCMELYAMEGRVEEYEEKE</sequence>
<name>A0AAP0B0B1_9ASPA</name>
<proteinExistence type="predicted"/>
<evidence type="ECO:0000313" key="2">
    <source>
        <dbReference type="EMBL" id="KAK8921748.1"/>
    </source>
</evidence>
<evidence type="ECO:0000313" key="3">
    <source>
        <dbReference type="Proteomes" id="UP001418222"/>
    </source>
</evidence>
<reference evidence="2 3" key="1">
    <citation type="journal article" date="2022" name="Nat. Plants">
        <title>Genomes of leafy and leafless Platanthera orchids illuminate the evolution of mycoheterotrophy.</title>
        <authorList>
            <person name="Li M.H."/>
            <person name="Liu K.W."/>
            <person name="Li Z."/>
            <person name="Lu H.C."/>
            <person name="Ye Q.L."/>
            <person name="Zhang D."/>
            <person name="Wang J.Y."/>
            <person name="Li Y.F."/>
            <person name="Zhong Z.M."/>
            <person name="Liu X."/>
            <person name="Yu X."/>
            <person name="Liu D.K."/>
            <person name="Tu X.D."/>
            <person name="Liu B."/>
            <person name="Hao Y."/>
            <person name="Liao X.Y."/>
            <person name="Jiang Y.T."/>
            <person name="Sun W.H."/>
            <person name="Chen J."/>
            <person name="Chen Y.Q."/>
            <person name="Ai Y."/>
            <person name="Zhai J.W."/>
            <person name="Wu S.S."/>
            <person name="Zhou Z."/>
            <person name="Hsiao Y.Y."/>
            <person name="Wu W.L."/>
            <person name="Chen Y.Y."/>
            <person name="Lin Y.F."/>
            <person name="Hsu J.L."/>
            <person name="Li C.Y."/>
            <person name="Wang Z.W."/>
            <person name="Zhao X."/>
            <person name="Zhong W.Y."/>
            <person name="Ma X.K."/>
            <person name="Ma L."/>
            <person name="Huang J."/>
            <person name="Chen G.Z."/>
            <person name="Huang M.Z."/>
            <person name="Huang L."/>
            <person name="Peng D.H."/>
            <person name="Luo Y.B."/>
            <person name="Zou S.Q."/>
            <person name="Chen S.P."/>
            <person name="Lan S."/>
            <person name="Tsai W.C."/>
            <person name="Van de Peer Y."/>
            <person name="Liu Z.J."/>
        </authorList>
    </citation>
    <scope>NUCLEOTIDE SEQUENCE [LARGE SCALE GENOMIC DNA]</scope>
    <source>
        <strain evidence="2">Lor287</strain>
    </source>
</reference>